<evidence type="ECO:0000256" key="9">
    <source>
        <dbReference type="ARBA" id="ARBA00023270"/>
    </source>
</evidence>
<keyword evidence="13" id="KW-0812">Transmembrane</keyword>
<gene>
    <name evidence="15" type="ORF">ACHAWU_002852</name>
</gene>
<feature type="active site" description="Proton acceptor" evidence="11">
    <location>
        <position position="572"/>
    </location>
</feature>
<keyword evidence="10" id="KW-0670">Pyruvate</keyword>
<dbReference type="HAMAP" id="MF_00198">
    <property type="entry name" value="Spermidine_synth"/>
    <property type="match status" value="1"/>
</dbReference>
<keyword evidence="3 11" id="KW-0808">Transferase</keyword>
<evidence type="ECO:0000256" key="12">
    <source>
        <dbReference type="SAM" id="MobiDB-lite"/>
    </source>
</evidence>
<evidence type="ECO:0000256" key="6">
    <source>
        <dbReference type="ARBA" id="ARBA00023115"/>
    </source>
</evidence>
<dbReference type="PANTHER" id="PTHR43317:SF1">
    <property type="entry name" value="THERMOSPERMINE SYNTHASE ACAULIS5"/>
    <property type="match status" value="1"/>
</dbReference>
<evidence type="ECO:0000313" key="16">
    <source>
        <dbReference type="Proteomes" id="UP001530293"/>
    </source>
</evidence>
<dbReference type="InterPro" id="IPR003826">
    <property type="entry name" value="AdoMetDC_fam_prok"/>
</dbReference>
<dbReference type="Gene3D" id="3.60.90.10">
    <property type="entry name" value="S-adenosylmethionine decarboxylase"/>
    <property type="match status" value="1"/>
</dbReference>
<evidence type="ECO:0000256" key="2">
    <source>
        <dbReference type="ARBA" id="ARBA00007867"/>
    </source>
</evidence>
<evidence type="ECO:0000313" key="15">
    <source>
        <dbReference type="EMBL" id="KAL3757932.1"/>
    </source>
</evidence>
<accession>A0ABD3M2M4</accession>
<dbReference type="SUPFAM" id="SSF56276">
    <property type="entry name" value="S-adenosylmethionine decarboxylase"/>
    <property type="match status" value="1"/>
</dbReference>
<dbReference type="InterPro" id="IPR016067">
    <property type="entry name" value="S-AdoMet_deCO2ase_core"/>
</dbReference>
<keyword evidence="5" id="KW-0068">Autocatalytic cleavage</keyword>
<dbReference type="FunFam" id="3.60.90.10:FF:000025">
    <property type="entry name" value="Uncharacterized protein"/>
    <property type="match status" value="1"/>
</dbReference>
<comment type="caution">
    <text evidence="15">The sequence shown here is derived from an EMBL/GenBank/DDBJ whole genome shotgun (WGS) entry which is preliminary data.</text>
</comment>
<keyword evidence="16" id="KW-1185">Reference proteome</keyword>
<reference evidence="15 16" key="1">
    <citation type="submission" date="2024-10" db="EMBL/GenBank/DDBJ databases">
        <title>Updated reference genomes for cyclostephanoid diatoms.</title>
        <authorList>
            <person name="Roberts W.R."/>
            <person name="Alverson A.J."/>
        </authorList>
    </citation>
    <scope>NUCLEOTIDE SEQUENCE [LARGE SCALE GENOMIC DNA]</scope>
    <source>
        <strain evidence="15 16">AJA232-27</strain>
    </source>
</reference>
<evidence type="ECO:0000256" key="11">
    <source>
        <dbReference type="PROSITE-ProRule" id="PRU00354"/>
    </source>
</evidence>
<evidence type="ECO:0000256" key="13">
    <source>
        <dbReference type="SAM" id="Phobius"/>
    </source>
</evidence>
<dbReference type="GO" id="GO:0016831">
    <property type="term" value="F:carboxy-lyase activity"/>
    <property type="evidence" value="ECO:0007669"/>
    <property type="project" value="UniProtKB-KW"/>
</dbReference>
<dbReference type="Proteomes" id="UP001530293">
    <property type="component" value="Unassembled WGS sequence"/>
</dbReference>
<dbReference type="PANTHER" id="PTHR43317">
    <property type="entry name" value="THERMOSPERMINE SYNTHASE ACAULIS5"/>
    <property type="match status" value="1"/>
</dbReference>
<evidence type="ECO:0000256" key="10">
    <source>
        <dbReference type="ARBA" id="ARBA00023317"/>
    </source>
</evidence>
<keyword evidence="13" id="KW-1133">Transmembrane helix</keyword>
<dbReference type="GO" id="GO:0006596">
    <property type="term" value="P:polyamine biosynthetic process"/>
    <property type="evidence" value="ECO:0007669"/>
    <property type="project" value="UniProtKB-UniRule"/>
</dbReference>
<dbReference type="Pfam" id="PF01564">
    <property type="entry name" value="Spermine_synth"/>
    <property type="match status" value="1"/>
</dbReference>
<keyword evidence="13" id="KW-0472">Membrane</keyword>
<evidence type="ECO:0000256" key="3">
    <source>
        <dbReference type="ARBA" id="ARBA00022679"/>
    </source>
</evidence>
<dbReference type="Gene3D" id="3.40.50.150">
    <property type="entry name" value="Vaccinia Virus protein VP39"/>
    <property type="match status" value="1"/>
</dbReference>
<protein>
    <recommendedName>
        <fullName evidence="14">PABS domain-containing protein</fullName>
    </recommendedName>
</protein>
<dbReference type="InterPro" id="IPR029063">
    <property type="entry name" value="SAM-dependent_MTases_sf"/>
</dbReference>
<comment type="cofactor">
    <cofactor evidence="1">
        <name>pyruvate</name>
        <dbReference type="ChEBI" id="CHEBI:15361"/>
    </cofactor>
</comment>
<keyword evidence="4" id="KW-0210">Decarboxylase</keyword>
<keyword evidence="8" id="KW-0456">Lyase</keyword>
<dbReference type="Pfam" id="PF02675">
    <property type="entry name" value="AdoMet_dc"/>
    <property type="match status" value="1"/>
</dbReference>
<dbReference type="EMBL" id="JALLBG020000247">
    <property type="protein sequence ID" value="KAL3757932.1"/>
    <property type="molecule type" value="Genomic_DNA"/>
</dbReference>
<comment type="similarity">
    <text evidence="2">Belongs to the spermidine/spermine synthase family.</text>
</comment>
<evidence type="ECO:0000256" key="1">
    <source>
        <dbReference type="ARBA" id="ARBA00001928"/>
    </source>
</evidence>
<sequence>MNNNRPPNRRAATPPPLPPAAAAAMLPTIDATPRGYVIDVRIFLAVMTTTMALAFTAGVMFGPTNPALINPILSFLRVPLPEYYLDHSNMIMPNAGMKAIGVGSAINNKQQRGGSGSTTSDINAPARKLAEGFDSVNQSFGGSAGSATSKKAKEVIVSPDGTILMASDMYDAHGEVIIKQPKRTPTDHIATLGYKIKETHVNIVPPVLEGDASGGPIVYENNATNQQQGADEKDKPLLRDQNNPSGQHLLVDIKNLDAGFLNSESRLADAMQETVKAGGLTMLSYHCHSLHPAGVSCVGVLLESHISFHTWPDEGVITLDLFTTSEKPLLPLLPTIEKLFGIPRINAETGEKETPVTLWSHELRGFRTEDARKAHYLDGQSDLANLVTSPLEVVYKKQIVTMQTPYRRIDIWDTIERDETPSYEDGQRLGLKPGDPRWLSNEFVSPTRLFFLDGALQTNVAHERELHETLVHPAMFAHPSPKNVAIIGGGGGATLREVLRHKSVERVTMVEIDEKVVQVSKEHMPILSNCSEIVGSVSSCFDDARVNLIFADAFKYFVDNGFKDEFDVLIIDAMDPEEHNEYTNFGVINALVNSLSPNGVMAVHIGTAPSILDPRADKGVNPKRELLINNLEAAPGVRSIHIYEEGHLGYYEPRSFLVACRDVSCRKHWYAETDEVDYQIYERIGDKKSGEPSLVHYDGATQRSFHAPPRAWENIYCLREPTPFECDYRGLDLDKQLYDFVPDDEEASAFEIRPTKVKGEDGKEKDGAAVFAKVDIPDGSFVMPTHLAASFEVSDDSMENIRGRPTEEVEGLGKAVVIEDFIDYITTYGHSSLQAGSGKNFVEIGGSFAMRTSDDANEANVRRWLPPHPAHPEGGRPKYSPVYDRHRHSFDVFLVASRDIKAGEEIVKPTGLWKA</sequence>
<feature type="region of interest" description="Disordered" evidence="12">
    <location>
        <begin position="225"/>
        <end position="244"/>
    </location>
</feature>
<proteinExistence type="inferred from homology"/>
<keyword evidence="7" id="KW-0865">Zymogen</keyword>
<evidence type="ECO:0000256" key="4">
    <source>
        <dbReference type="ARBA" id="ARBA00022793"/>
    </source>
</evidence>
<dbReference type="InterPro" id="IPR030373">
    <property type="entry name" value="PABS_CS"/>
</dbReference>
<dbReference type="PROSITE" id="PS01330">
    <property type="entry name" value="PABS_1"/>
    <property type="match status" value="1"/>
</dbReference>
<evidence type="ECO:0000256" key="7">
    <source>
        <dbReference type="ARBA" id="ARBA00023145"/>
    </source>
</evidence>
<evidence type="ECO:0000256" key="8">
    <source>
        <dbReference type="ARBA" id="ARBA00023239"/>
    </source>
</evidence>
<evidence type="ECO:0000259" key="14">
    <source>
        <dbReference type="PROSITE" id="PS51006"/>
    </source>
</evidence>
<dbReference type="AlphaFoldDB" id="A0ABD3M2M4"/>
<evidence type="ECO:0000256" key="5">
    <source>
        <dbReference type="ARBA" id="ARBA00022813"/>
    </source>
</evidence>
<keyword evidence="9" id="KW-0704">Schiff base</keyword>
<feature type="transmembrane region" description="Helical" evidence="13">
    <location>
        <begin position="42"/>
        <end position="62"/>
    </location>
</feature>
<dbReference type="PROSITE" id="PS51006">
    <property type="entry name" value="PABS_2"/>
    <property type="match status" value="1"/>
</dbReference>
<keyword evidence="6 11" id="KW-0620">Polyamine biosynthesis</keyword>
<dbReference type="InterPro" id="IPR030374">
    <property type="entry name" value="PABS"/>
</dbReference>
<dbReference type="InterPro" id="IPR001045">
    <property type="entry name" value="Spermi_synthase"/>
</dbReference>
<organism evidence="15 16">
    <name type="scientific">Discostella pseudostelligera</name>
    <dbReference type="NCBI Taxonomy" id="259834"/>
    <lineage>
        <taxon>Eukaryota</taxon>
        <taxon>Sar</taxon>
        <taxon>Stramenopiles</taxon>
        <taxon>Ochrophyta</taxon>
        <taxon>Bacillariophyta</taxon>
        <taxon>Coscinodiscophyceae</taxon>
        <taxon>Thalassiosirophycidae</taxon>
        <taxon>Stephanodiscales</taxon>
        <taxon>Stephanodiscaceae</taxon>
        <taxon>Discostella</taxon>
    </lineage>
</organism>
<name>A0ABD3M2M4_9STRA</name>
<dbReference type="SUPFAM" id="SSF53335">
    <property type="entry name" value="S-adenosyl-L-methionine-dependent methyltransferases"/>
    <property type="match status" value="1"/>
</dbReference>
<feature type="domain" description="PABS" evidence="14">
    <location>
        <begin position="410"/>
        <end position="578"/>
    </location>
</feature>
<dbReference type="GO" id="GO:0010487">
    <property type="term" value="F:thermospermine synthase activity"/>
    <property type="evidence" value="ECO:0007669"/>
    <property type="project" value="UniProtKB-ARBA"/>
</dbReference>